<feature type="region of interest" description="Disordered" evidence="1">
    <location>
        <begin position="295"/>
        <end position="377"/>
    </location>
</feature>
<feature type="region of interest" description="Disordered" evidence="1">
    <location>
        <begin position="1"/>
        <end position="77"/>
    </location>
</feature>
<protein>
    <submittedName>
        <fullName evidence="2">Uncharacterized protein</fullName>
    </submittedName>
</protein>
<sequence length="440" mass="47157">MVAPHRLSADRTGECYKSLPQEQRTDSVASGTLPAPRSDAPAPPHNKVEVGIPLGLTTSVDKGNLPSDRRPTASPDGQDWAQHWVSLAIFLDSDWNEAEWQGMESHEDGYLYALEGYWHRLRHARKRPQLYGSLAVPLALVDVELDSICALAEAISSGDRRSELELAKRLTDRELQLKTEADEQYPCSTCPSPPDSGLDQEGEGERAAPPARTYGSLIRNLWDKQGHSANGQAAVTNAAILLAQASESALDAQLAASTRKHGCLACFRAKRDRFPTIRRLYERRTAELAAEIATEPRACSASDHGSDSPSPPPSVHRQEGEAKPALDKSGGNEDAACSPSIPNTAARDGQETARTEPVQSSTGSAHGSHPSAEDLDSARLVSTSAVGSFPALVSAVVGMDEKSDERGSSSTSTPTSDQKICPHPHPHPPDPMSLGCHPLM</sequence>
<accession>A0A8X7MRZ2</accession>
<feature type="compositionally biased region" description="Basic and acidic residues" evidence="1">
    <location>
        <begin position="316"/>
        <end position="326"/>
    </location>
</feature>
<reference evidence="2" key="2">
    <citation type="journal article" date="2019" name="IMA Fungus">
        <title>Genome sequencing and comparison of five Tilletia species to identify candidate genes for the detection of regulated species infecting wheat.</title>
        <authorList>
            <person name="Nguyen H.D.T."/>
            <person name="Sultana T."/>
            <person name="Kesanakurti P."/>
            <person name="Hambleton S."/>
        </authorList>
    </citation>
    <scope>NUCLEOTIDE SEQUENCE</scope>
    <source>
        <strain evidence="2">DAOMC 236426</strain>
    </source>
</reference>
<reference evidence="2" key="1">
    <citation type="submission" date="2016-04" db="EMBL/GenBank/DDBJ databases">
        <authorList>
            <person name="Nguyen H.D."/>
            <person name="Samba Siva P."/>
            <person name="Cullis J."/>
            <person name="Levesque C.A."/>
            <person name="Hambleton S."/>
        </authorList>
    </citation>
    <scope>NUCLEOTIDE SEQUENCE</scope>
    <source>
        <strain evidence="2">DAOMC 236426</strain>
    </source>
</reference>
<organism evidence="2 3">
    <name type="scientific">Tilletia controversa</name>
    <name type="common">dwarf bunt fungus</name>
    <dbReference type="NCBI Taxonomy" id="13291"/>
    <lineage>
        <taxon>Eukaryota</taxon>
        <taxon>Fungi</taxon>
        <taxon>Dikarya</taxon>
        <taxon>Basidiomycota</taxon>
        <taxon>Ustilaginomycotina</taxon>
        <taxon>Exobasidiomycetes</taxon>
        <taxon>Tilletiales</taxon>
        <taxon>Tilletiaceae</taxon>
        <taxon>Tilletia</taxon>
    </lineage>
</organism>
<evidence type="ECO:0000256" key="1">
    <source>
        <dbReference type="SAM" id="MobiDB-lite"/>
    </source>
</evidence>
<comment type="caution">
    <text evidence="2">The sequence shown here is derived from an EMBL/GenBank/DDBJ whole genome shotgun (WGS) entry which is preliminary data.</text>
</comment>
<evidence type="ECO:0000313" key="3">
    <source>
        <dbReference type="Proteomes" id="UP000077684"/>
    </source>
</evidence>
<feature type="compositionally biased region" description="Polar residues" evidence="1">
    <location>
        <begin position="20"/>
        <end position="30"/>
    </location>
</feature>
<feature type="compositionally biased region" description="Polar residues" evidence="1">
    <location>
        <begin position="408"/>
        <end position="418"/>
    </location>
</feature>
<proteinExistence type="predicted"/>
<feature type="region of interest" description="Disordered" evidence="1">
    <location>
        <begin position="398"/>
        <end position="440"/>
    </location>
</feature>
<keyword evidence="3" id="KW-1185">Reference proteome</keyword>
<dbReference type="AlphaFoldDB" id="A0A8X7MRZ2"/>
<feature type="region of interest" description="Disordered" evidence="1">
    <location>
        <begin position="181"/>
        <end position="210"/>
    </location>
</feature>
<evidence type="ECO:0000313" key="2">
    <source>
        <dbReference type="EMBL" id="KAE8247051.1"/>
    </source>
</evidence>
<gene>
    <name evidence="2" type="ORF">A4X06_0g4734</name>
</gene>
<dbReference type="EMBL" id="LWDE02000523">
    <property type="protein sequence ID" value="KAE8247051.1"/>
    <property type="molecule type" value="Genomic_DNA"/>
</dbReference>
<name>A0A8X7MRZ2_9BASI</name>
<dbReference type="Proteomes" id="UP000077684">
    <property type="component" value="Unassembled WGS sequence"/>
</dbReference>